<accession>A0A926ISV2</accession>
<proteinExistence type="predicted"/>
<evidence type="ECO:0000313" key="2">
    <source>
        <dbReference type="EMBL" id="MBC8596774.1"/>
    </source>
</evidence>
<keyword evidence="1" id="KW-0732">Signal</keyword>
<organism evidence="2 3">
    <name type="scientific">Qingrenia yutianensis</name>
    <dbReference type="NCBI Taxonomy" id="2763676"/>
    <lineage>
        <taxon>Bacteria</taxon>
        <taxon>Bacillati</taxon>
        <taxon>Bacillota</taxon>
        <taxon>Clostridia</taxon>
        <taxon>Eubacteriales</taxon>
        <taxon>Oscillospiraceae</taxon>
        <taxon>Qingrenia</taxon>
    </lineage>
</organism>
<dbReference type="RefSeq" id="WP_262432169.1">
    <property type="nucleotide sequence ID" value="NZ_JACRTE010000008.1"/>
</dbReference>
<keyword evidence="3" id="KW-1185">Reference proteome</keyword>
<feature type="signal peptide" evidence="1">
    <location>
        <begin position="1"/>
        <end position="23"/>
    </location>
</feature>
<sequence length="193" mass="21281">MKKIKTFLTAAAILAAITQSAYAAEIPVECAPENATAESIAITENLISPILDEVQNGLGYQPAWCNAHNAVFNAVLAGNTNGYGYLDLAAVARNALIYYRDVYLRPEYYAEKEAAAKTLLSDLICEVENGTKNYDTALKEAYTKIYQTINPTYVPNEEIGIDRIYLDIPAADTVMFTQARKLLKEAQTRSVQK</sequence>
<evidence type="ECO:0000256" key="1">
    <source>
        <dbReference type="SAM" id="SignalP"/>
    </source>
</evidence>
<feature type="chain" id="PRO_5037233075" evidence="1">
    <location>
        <begin position="24"/>
        <end position="193"/>
    </location>
</feature>
<gene>
    <name evidence="2" type="ORF">H8706_07805</name>
</gene>
<dbReference type="AlphaFoldDB" id="A0A926ISV2"/>
<dbReference type="Proteomes" id="UP000647416">
    <property type="component" value="Unassembled WGS sequence"/>
</dbReference>
<protein>
    <submittedName>
        <fullName evidence="2">Uncharacterized protein</fullName>
    </submittedName>
</protein>
<comment type="caution">
    <text evidence="2">The sequence shown here is derived from an EMBL/GenBank/DDBJ whole genome shotgun (WGS) entry which is preliminary data.</text>
</comment>
<reference evidence="2" key="1">
    <citation type="submission" date="2020-08" db="EMBL/GenBank/DDBJ databases">
        <title>Genome public.</title>
        <authorList>
            <person name="Liu C."/>
            <person name="Sun Q."/>
        </authorList>
    </citation>
    <scope>NUCLEOTIDE SEQUENCE</scope>
    <source>
        <strain evidence="2">NSJ-50</strain>
    </source>
</reference>
<dbReference type="EMBL" id="JACRTE010000008">
    <property type="protein sequence ID" value="MBC8596774.1"/>
    <property type="molecule type" value="Genomic_DNA"/>
</dbReference>
<name>A0A926ISV2_9FIRM</name>
<evidence type="ECO:0000313" key="3">
    <source>
        <dbReference type="Proteomes" id="UP000647416"/>
    </source>
</evidence>